<comment type="caution">
    <text evidence="9">Lacks conserved residue(s) required for the propagation of feature annotation.</text>
</comment>
<evidence type="ECO:0000256" key="9">
    <source>
        <dbReference type="PROSITE-ProRule" id="PRU01355"/>
    </source>
</evidence>
<dbReference type="GO" id="GO:0006508">
    <property type="term" value="P:proteolysis"/>
    <property type="evidence" value="ECO:0007669"/>
    <property type="project" value="UniProtKB-KW"/>
</dbReference>
<feature type="disulfide bond" evidence="7 9">
    <location>
        <begin position="321"/>
        <end position="339"/>
    </location>
</feature>
<reference evidence="11 12" key="1">
    <citation type="submission" date="2017-03" db="EMBL/GenBank/DDBJ databases">
        <title>Genome of the blue death feigning beetle - Asbolus verrucosus.</title>
        <authorList>
            <person name="Rider S.D."/>
        </authorList>
    </citation>
    <scope>NUCLEOTIDE SEQUENCE [LARGE SCALE GENOMIC DNA]</scope>
    <source>
        <strain evidence="11">Butters</strain>
        <tissue evidence="11">Head and leg muscle</tissue>
    </source>
</reference>
<dbReference type="SUPFAM" id="SSF55486">
    <property type="entry name" value="Metalloproteases ('zincins'), catalytic domain"/>
    <property type="match status" value="2"/>
</dbReference>
<comment type="similarity">
    <text evidence="1 9 10">Belongs to the peptidase M2 family.</text>
</comment>
<keyword evidence="6 10" id="KW-0862">Zinc</keyword>
<dbReference type="GO" id="GO:0008241">
    <property type="term" value="F:peptidyl-dipeptidase activity"/>
    <property type="evidence" value="ECO:0007669"/>
    <property type="project" value="InterPro"/>
</dbReference>
<evidence type="ECO:0000256" key="7">
    <source>
        <dbReference type="PIRSR" id="PIRSR601548-4"/>
    </source>
</evidence>
<dbReference type="CDD" id="cd06461">
    <property type="entry name" value="M2_ACE"/>
    <property type="match status" value="1"/>
</dbReference>
<keyword evidence="2" id="KW-0732">Signal</keyword>
<feature type="binding site" evidence="6">
    <location>
        <position position="194"/>
    </location>
    <ligand>
        <name>Zn(2+)</name>
        <dbReference type="ChEBI" id="CHEBI:29105"/>
        <label>1</label>
        <note>catalytic</note>
    </ligand>
</feature>
<evidence type="ECO:0000256" key="5">
    <source>
        <dbReference type="PIRSR" id="PIRSR601548-2"/>
    </source>
</evidence>
<dbReference type="GO" id="GO:0005886">
    <property type="term" value="C:plasma membrane"/>
    <property type="evidence" value="ECO:0007669"/>
    <property type="project" value="TreeGrafter"/>
</dbReference>
<dbReference type="EMBL" id="QDEB01053217">
    <property type="protein sequence ID" value="RZC37377.1"/>
    <property type="molecule type" value="Genomic_DNA"/>
</dbReference>
<dbReference type="PRINTS" id="PR00791">
    <property type="entry name" value="PEPDIPTASEA"/>
</dbReference>
<feature type="non-terminal residue" evidence="11">
    <location>
        <position position="351"/>
    </location>
</feature>
<gene>
    <name evidence="11" type="ORF">BDFB_011360</name>
</gene>
<dbReference type="GO" id="GO:0046872">
    <property type="term" value="F:metal ion binding"/>
    <property type="evidence" value="ECO:0007669"/>
    <property type="project" value="UniProtKB-KW"/>
</dbReference>
<evidence type="ECO:0000256" key="8">
    <source>
        <dbReference type="PIRSR" id="PIRSR601548-8"/>
    </source>
</evidence>
<dbReference type="Proteomes" id="UP000292052">
    <property type="component" value="Unassembled WGS sequence"/>
</dbReference>
<name>A0A482VYM1_ASBVE</name>
<feature type="binding site" evidence="8">
    <location>
        <position position="194"/>
    </location>
    <ligand>
        <name>Zn(2+)</name>
        <dbReference type="ChEBI" id="CHEBI:29105"/>
        <label>2</label>
        <note>catalytic</note>
    </ligand>
</feature>
<keyword evidence="10" id="KW-0121">Carboxypeptidase</keyword>
<keyword evidence="10" id="KW-0378">Hydrolase</keyword>
<accession>A0A482VYM1</accession>
<comment type="caution">
    <text evidence="11">The sequence shown here is derived from an EMBL/GenBank/DDBJ whole genome shotgun (WGS) entry which is preliminary data.</text>
</comment>
<keyword evidence="3 7" id="KW-1015">Disulfide bond</keyword>
<evidence type="ECO:0000256" key="2">
    <source>
        <dbReference type="ARBA" id="ARBA00022729"/>
    </source>
</evidence>
<evidence type="ECO:0000313" key="11">
    <source>
        <dbReference type="EMBL" id="RZC37377.1"/>
    </source>
</evidence>
<proteinExistence type="inferred from homology"/>
<dbReference type="EC" id="3.4.-.-" evidence="10"/>
<dbReference type="GO" id="GO:0008237">
    <property type="term" value="F:metallopeptidase activity"/>
    <property type="evidence" value="ECO:0007669"/>
    <property type="project" value="UniProtKB-KW"/>
</dbReference>
<keyword evidence="6 10" id="KW-0479">Metal-binding</keyword>
<feature type="disulfide bond" evidence="9">
    <location>
        <begin position="65"/>
        <end position="73"/>
    </location>
</feature>
<organism evidence="11 12">
    <name type="scientific">Asbolus verrucosus</name>
    <name type="common">Desert ironclad beetle</name>
    <dbReference type="NCBI Taxonomy" id="1661398"/>
    <lineage>
        <taxon>Eukaryota</taxon>
        <taxon>Metazoa</taxon>
        <taxon>Ecdysozoa</taxon>
        <taxon>Arthropoda</taxon>
        <taxon>Hexapoda</taxon>
        <taxon>Insecta</taxon>
        <taxon>Pterygota</taxon>
        <taxon>Neoptera</taxon>
        <taxon>Endopterygota</taxon>
        <taxon>Coleoptera</taxon>
        <taxon>Polyphaga</taxon>
        <taxon>Cucujiformia</taxon>
        <taxon>Tenebrionidae</taxon>
        <taxon>Pimeliinae</taxon>
        <taxon>Asbolus</taxon>
    </lineage>
</organism>
<keyword evidence="12" id="KW-1185">Reference proteome</keyword>
<dbReference type="AlphaFoldDB" id="A0A482VYM1"/>
<keyword evidence="10" id="KW-0482">Metalloprotease</keyword>
<dbReference type="PANTHER" id="PTHR10514">
    <property type="entry name" value="ANGIOTENSIN-CONVERTING ENZYME"/>
    <property type="match status" value="1"/>
</dbReference>
<comment type="cofactor">
    <cofactor evidence="10">
        <name>Zn(2+)</name>
        <dbReference type="ChEBI" id="CHEBI:29105"/>
    </cofactor>
    <text evidence="10">Binds 1 zinc ion per subunit.</text>
</comment>
<dbReference type="Pfam" id="PF01401">
    <property type="entry name" value="Peptidase_M2"/>
    <property type="match status" value="1"/>
</dbReference>
<dbReference type="PANTHER" id="PTHR10514:SF44">
    <property type="entry name" value="ANGIOTENSIN-CONVERTING ENZYME-RELATED"/>
    <property type="match status" value="1"/>
</dbReference>
<evidence type="ECO:0000256" key="10">
    <source>
        <dbReference type="RuleBase" id="RU361144"/>
    </source>
</evidence>
<keyword evidence="10" id="KW-0645">Protease</keyword>
<dbReference type="InterPro" id="IPR001548">
    <property type="entry name" value="Peptidase_M2"/>
</dbReference>
<evidence type="ECO:0000313" key="12">
    <source>
        <dbReference type="Proteomes" id="UP000292052"/>
    </source>
</evidence>
<dbReference type="GO" id="GO:0004180">
    <property type="term" value="F:carboxypeptidase activity"/>
    <property type="evidence" value="ECO:0007669"/>
    <property type="project" value="UniProtKB-KW"/>
</dbReference>
<dbReference type="PROSITE" id="PS52011">
    <property type="entry name" value="PEPTIDASE_M2"/>
    <property type="match status" value="2"/>
</dbReference>
<dbReference type="OrthoDB" id="10029630at2759"/>
<evidence type="ECO:0000256" key="1">
    <source>
        <dbReference type="ARBA" id="ARBA00008139"/>
    </source>
</evidence>
<feature type="binding site" evidence="5">
    <location>
        <position position="305"/>
    </location>
    <ligand>
        <name>chloride</name>
        <dbReference type="ChEBI" id="CHEBI:17996"/>
        <label>1</label>
    </ligand>
</feature>
<keyword evidence="4 10" id="KW-0325">Glycoprotein</keyword>
<evidence type="ECO:0000256" key="3">
    <source>
        <dbReference type="ARBA" id="ARBA00023157"/>
    </source>
</evidence>
<sequence length="351" mass="41057">MGEEEKQNWQKVRKFNWKYFSDYDLRRQFYKYSNLGSSVLSEEKLKKLSALISDMQEIYSTAKICAFDDPKNCNLTLEPELTNIFANSRNPDELTHAWINWRKAVGPRCKNLFKEYVELSNEAARLNNFKDAGEEWLENYEDSQIKQQFKALWQQVKPLYLQIHAYVRFHLRKKYGDIVSKDGPIPAHLLGFHEAIGDLISLSVQSRKHLRKLGLLKSNKNDSEEVLNSLFMIGLDKIVYLPFAYLLDLWRWEVFAGKVTPNNYNHKWWKLREKYQGIAPPVSRSEADFDPAAKYHTIGSVPYIRYFVSVIIQFQFHQALCKLAGEYVPNDPSKPLHKCDIYQNTDAGNAL</sequence>
<evidence type="ECO:0000256" key="4">
    <source>
        <dbReference type="ARBA" id="ARBA00023180"/>
    </source>
</evidence>
<evidence type="ECO:0000256" key="6">
    <source>
        <dbReference type="PIRSR" id="PIRSR601548-3"/>
    </source>
</evidence>
<protein>
    <recommendedName>
        <fullName evidence="10">Angiotensin-converting enzyme</fullName>
        <ecNumber evidence="10">3.4.-.-</ecNumber>
    </recommendedName>
</protein>
<dbReference type="GO" id="GO:0005615">
    <property type="term" value="C:extracellular space"/>
    <property type="evidence" value="ECO:0007669"/>
    <property type="project" value="TreeGrafter"/>
</dbReference>